<dbReference type="PANTHER" id="PTHR30204">
    <property type="entry name" value="REDOX-CYCLING DRUG-SENSING TRANSCRIPTIONAL ACTIVATOR SOXR"/>
    <property type="match status" value="1"/>
</dbReference>
<evidence type="ECO:0000256" key="3">
    <source>
        <dbReference type="ARBA" id="ARBA00023163"/>
    </source>
</evidence>
<reference evidence="6" key="1">
    <citation type="journal article" date="2021" name="Proc. Natl. Acad. Sci. U.S.A.">
        <title>Global biogeography of chemosynthetic symbionts reveals both localized and globally distributed symbiont groups. .</title>
        <authorList>
            <person name="Osvatic J.T."/>
            <person name="Wilkins L.G.E."/>
            <person name="Leibrecht L."/>
            <person name="Leray M."/>
            <person name="Zauner S."/>
            <person name="Polzin J."/>
            <person name="Camacho Y."/>
            <person name="Gros O."/>
            <person name="van Gils J.A."/>
            <person name="Eisen J.A."/>
            <person name="Petersen J.M."/>
            <person name="Yuen B."/>
        </authorList>
    </citation>
    <scope>NUCLEOTIDE SEQUENCE</scope>
    <source>
        <strain evidence="6">MAGclacostrist055</strain>
    </source>
</reference>
<evidence type="ECO:0000259" key="4">
    <source>
        <dbReference type="PROSITE" id="PS50937"/>
    </source>
</evidence>
<dbReference type="GO" id="GO:0031419">
    <property type="term" value="F:cobalamin binding"/>
    <property type="evidence" value="ECO:0007669"/>
    <property type="project" value="InterPro"/>
</dbReference>
<keyword evidence="3" id="KW-0804">Transcription</keyword>
<comment type="caution">
    <text evidence="6">The sequence shown here is derived from an EMBL/GenBank/DDBJ whole genome shotgun (WGS) entry which is preliminary data.</text>
</comment>
<gene>
    <name evidence="6" type="ORF">JAY77_19395</name>
</gene>
<evidence type="ECO:0000256" key="2">
    <source>
        <dbReference type="ARBA" id="ARBA00023125"/>
    </source>
</evidence>
<evidence type="ECO:0000313" key="6">
    <source>
        <dbReference type="EMBL" id="MCG7980298.1"/>
    </source>
</evidence>
<dbReference type="SUPFAM" id="SSF46955">
    <property type="entry name" value="Putative DNA-binding domain"/>
    <property type="match status" value="1"/>
</dbReference>
<dbReference type="GO" id="GO:0003677">
    <property type="term" value="F:DNA binding"/>
    <property type="evidence" value="ECO:0007669"/>
    <property type="project" value="UniProtKB-KW"/>
</dbReference>
<organism evidence="6 7">
    <name type="scientific">Candidatus Thiodiazotropha taylori</name>
    <dbReference type="NCBI Taxonomy" id="2792791"/>
    <lineage>
        <taxon>Bacteria</taxon>
        <taxon>Pseudomonadati</taxon>
        <taxon>Pseudomonadota</taxon>
        <taxon>Gammaproteobacteria</taxon>
        <taxon>Chromatiales</taxon>
        <taxon>Sedimenticolaceae</taxon>
        <taxon>Candidatus Thiodiazotropha</taxon>
    </lineage>
</organism>
<keyword evidence="1" id="KW-0805">Transcription regulation</keyword>
<keyword evidence="2" id="KW-0238">DNA-binding</keyword>
<dbReference type="InterPro" id="IPR036724">
    <property type="entry name" value="Cobalamin-bd_sf"/>
</dbReference>
<evidence type="ECO:0000313" key="7">
    <source>
        <dbReference type="Proteomes" id="UP000886674"/>
    </source>
</evidence>
<dbReference type="SUPFAM" id="SSF52242">
    <property type="entry name" value="Cobalamin (vitamin B12)-binding domain"/>
    <property type="match status" value="1"/>
</dbReference>
<dbReference type="Proteomes" id="UP000886674">
    <property type="component" value="Unassembled WGS sequence"/>
</dbReference>
<dbReference type="Gene3D" id="1.10.1240.10">
    <property type="entry name" value="Methionine synthase domain"/>
    <property type="match status" value="1"/>
</dbReference>
<dbReference type="InterPro" id="IPR006158">
    <property type="entry name" value="Cobalamin-bd"/>
</dbReference>
<protein>
    <submittedName>
        <fullName evidence="6">MerR family transcriptional regulator</fullName>
    </submittedName>
</protein>
<name>A0A9E4NN51_9GAMM</name>
<dbReference type="InterPro" id="IPR009061">
    <property type="entry name" value="DNA-bd_dom_put_sf"/>
</dbReference>
<accession>A0A9E4NN51</accession>
<feature type="domain" description="B12-binding" evidence="5">
    <location>
        <begin position="174"/>
        <end position="284"/>
    </location>
</feature>
<dbReference type="InterPro" id="IPR003759">
    <property type="entry name" value="Cbl-bd_cap"/>
</dbReference>
<dbReference type="Pfam" id="PF13411">
    <property type="entry name" value="MerR_1"/>
    <property type="match status" value="1"/>
</dbReference>
<dbReference type="Pfam" id="PF02607">
    <property type="entry name" value="B12-binding_2"/>
    <property type="match status" value="1"/>
</dbReference>
<evidence type="ECO:0000259" key="5">
    <source>
        <dbReference type="PROSITE" id="PS51332"/>
    </source>
</evidence>
<dbReference type="AlphaFoldDB" id="A0A9E4NN51"/>
<dbReference type="GO" id="GO:0003700">
    <property type="term" value="F:DNA-binding transcription factor activity"/>
    <property type="evidence" value="ECO:0007669"/>
    <property type="project" value="InterPro"/>
</dbReference>
<dbReference type="GO" id="GO:0046872">
    <property type="term" value="F:metal ion binding"/>
    <property type="evidence" value="ECO:0007669"/>
    <property type="project" value="InterPro"/>
</dbReference>
<dbReference type="SMART" id="SM00422">
    <property type="entry name" value="HTH_MERR"/>
    <property type="match status" value="1"/>
</dbReference>
<dbReference type="InterPro" id="IPR047057">
    <property type="entry name" value="MerR_fam"/>
</dbReference>
<feature type="domain" description="HTH merR-type" evidence="4">
    <location>
        <begin position="1"/>
        <end position="59"/>
    </location>
</feature>
<dbReference type="CDD" id="cd01104">
    <property type="entry name" value="HTH_MlrA-CarA"/>
    <property type="match status" value="1"/>
</dbReference>
<dbReference type="Gene3D" id="3.40.50.280">
    <property type="entry name" value="Cobalamin-binding domain"/>
    <property type="match status" value="1"/>
</dbReference>
<sequence>MFAIGTVERDTGISRDTLRIWERRYGFPTPGRNNKGERVYSAEQIQRLQRIRRLLDQGFRPGKVVPLEDEALNKLANTLHDLLLSPTDMDPNHIRLIDLASSGDIPALNTALEQALAQEGLSSFVLDTFAPLTKAVGELWAAGRLQIFEEHILTRHLVRFLDVAMSRVGHPPGNPEVLLGTLPGEPHALGLLMAEALLVNSGRATLNLGTDVPLDEIVTAAERSGASTVALSFSGCYTRNTIRDDLEELSERLPRAVRIWVGGDGVRRLRRLPPSVEIMSLESI</sequence>
<proteinExistence type="predicted"/>
<dbReference type="PANTHER" id="PTHR30204:SF67">
    <property type="entry name" value="HTH-TYPE TRANSCRIPTIONAL REGULATOR MLRA-RELATED"/>
    <property type="match status" value="1"/>
</dbReference>
<dbReference type="CDD" id="cd02065">
    <property type="entry name" value="B12-binding_like"/>
    <property type="match status" value="1"/>
</dbReference>
<dbReference type="PROSITE" id="PS51332">
    <property type="entry name" value="B12_BINDING"/>
    <property type="match status" value="1"/>
</dbReference>
<dbReference type="PROSITE" id="PS50937">
    <property type="entry name" value="HTH_MERR_2"/>
    <property type="match status" value="1"/>
</dbReference>
<dbReference type="InterPro" id="IPR036594">
    <property type="entry name" value="Meth_synthase_dom"/>
</dbReference>
<dbReference type="InterPro" id="IPR000551">
    <property type="entry name" value="MerR-type_HTH_dom"/>
</dbReference>
<evidence type="ECO:0000256" key="1">
    <source>
        <dbReference type="ARBA" id="ARBA00023015"/>
    </source>
</evidence>
<dbReference type="Gene3D" id="1.10.1660.10">
    <property type="match status" value="1"/>
</dbReference>
<dbReference type="EMBL" id="JAEPCR010000119">
    <property type="protein sequence ID" value="MCG7980298.1"/>
    <property type="molecule type" value="Genomic_DNA"/>
</dbReference>